<evidence type="ECO:0000313" key="5">
    <source>
        <dbReference type="Proteomes" id="UP000034333"/>
    </source>
</evidence>
<dbReference type="Gene3D" id="3.40.50.620">
    <property type="entry name" value="HUPs"/>
    <property type="match status" value="1"/>
</dbReference>
<comment type="caution">
    <text evidence="4">The sequence shown here is derived from an EMBL/GenBank/DDBJ whole genome shotgun (WGS) entry which is preliminary data.</text>
</comment>
<dbReference type="EMBL" id="LBTN01000004">
    <property type="protein sequence ID" value="KKQ41194.1"/>
    <property type="molecule type" value="Genomic_DNA"/>
</dbReference>
<evidence type="ECO:0000256" key="2">
    <source>
        <dbReference type="ARBA" id="ARBA00022695"/>
    </source>
</evidence>
<dbReference type="Pfam" id="PF01467">
    <property type="entry name" value="CTP_transf_like"/>
    <property type="match status" value="1"/>
</dbReference>
<evidence type="ECO:0000313" key="4">
    <source>
        <dbReference type="EMBL" id="KKQ41194.1"/>
    </source>
</evidence>
<dbReference type="Proteomes" id="UP000034333">
    <property type="component" value="Unassembled WGS sequence"/>
</dbReference>
<feature type="domain" description="Cytidyltransferase-like" evidence="3">
    <location>
        <begin position="2"/>
        <end position="116"/>
    </location>
</feature>
<dbReference type="InterPro" id="IPR004821">
    <property type="entry name" value="Cyt_trans-like"/>
</dbReference>
<dbReference type="SUPFAM" id="SSF52374">
    <property type="entry name" value="Nucleotidylyl transferase"/>
    <property type="match status" value="1"/>
</dbReference>
<dbReference type="InterPro" id="IPR014729">
    <property type="entry name" value="Rossmann-like_a/b/a_fold"/>
</dbReference>
<proteinExistence type="predicted"/>
<dbReference type="PANTHER" id="PTHR43793:SF1">
    <property type="entry name" value="FAD SYNTHASE"/>
    <property type="match status" value="1"/>
</dbReference>
<dbReference type="InterPro" id="IPR050385">
    <property type="entry name" value="Archaeal_FAD_synthase"/>
</dbReference>
<dbReference type="AlphaFoldDB" id="A0A0G0JWF4"/>
<dbReference type="PANTHER" id="PTHR43793">
    <property type="entry name" value="FAD SYNTHASE"/>
    <property type="match status" value="1"/>
</dbReference>
<protein>
    <submittedName>
        <fullName evidence="4">FAD synthase</fullName>
    </submittedName>
</protein>
<reference evidence="4 5" key="1">
    <citation type="journal article" date="2015" name="Nature">
        <title>rRNA introns, odd ribosomes, and small enigmatic genomes across a large radiation of phyla.</title>
        <authorList>
            <person name="Brown C.T."/>
            <person name="Hug L.A."/>
            <person name="Thomas B.C."/>
            <person name="Sharon I."/>
            <person name="Castelle C.J."/>
            <person name="Singh A."/>
            <person name="Wilkins M.J."/>
            <person name="Williams K.H."/>
            <person name="Banfield J.F."/>
        </authorList>
    </citation>
    <scope>NUCLEOTIDE SEQUENCE [LARGE SCALE GENOMIC DNA]</scope>
</reference>
<dbReference type="STRING" id="1619036.US58_C0004G0031"/>
<keyword evidence="2" id="KW-0548">Nucleotidyltransferase</keyword>
<keyword evidence="1" id="KW-0808">Transferase</keyword>
<organism evidence="4 5">
    <name type="scientific">Candidatus Magasanikbacteria bacterium GW2011_GWA2_37_8</name>
    <dbReference type="NCBI Taxonomy" id="1619036"/>
    <lineage>
        <taxon>Bacteria</taxon>
        <taxon>Candidatus Magasanikiibacteriota</taxon>
    </lineage>
</organism>
<accession>A0A0G0JWF4</accession>
<dbReference type="GO" id="GO:0016779">
    <property type="term" value="F:nucleotidyltransferase activity"/>
    <property type="evidence" value="ECO:0007669"/>
    <property type="project" value="UniProtKB-KW"/>
</dbReference>
<name>A0A0G0JWF4_9BACT</name>
<evidence type="ECO:0000256" key="1">
    <source>
        <dbReference type="ARBA" id="ARBA00022679"/>
    </source>
</evidence>
<sequence>MVFGTFDIIHPGHIHLLKEAKEYGDFLIAVIGRDATVCQVKGRAPKNDEQFRLNQLKQLNIADEVRLGCIDDKYQVIADEKPDVVALGYDQKEFVDNLENAVEDYVQIVRLSPYMPEVYKSSKLRTD</sequence>
<dbReference type="NCBIfam" id="TIGR00125">
    <property type="entry name" value="cyt_tran_rel"/>
    <property type="match status" value="1"/>
</dbReference>
<evidence type="ECO:0000259" key="3">
    <source>
        <dbReference type="Pfam" id="PF01467"/>
    </source>
</evidence>
<gene>
    <name evidence="4" type="ORF">US58_C0004G0031</name>
</gene>